<dbReference type="Proteomes" id="UP000694867">
    <property type="component" value="Unplaced"/>
</dbReference>
<keyword evidence="1" id="KW-0175">Coiled coil</keyword>
<dbReference type="InterPro" id="IPR009991">
    <property type="entry name" value="DCTN3"/>
</dbReference>
<name>A0AAJ6QQ75_9ACAR</name>
<keyword evidence="2" id="KW-1185">Reference proteome</keyword>
<protein>
    <submittedName>
        <fullName evidence="3">Dynactin subunit 3-like</fullName>
    </submittedName>
</protein>
<gene>
    <name evidence="3" type="primary">LOC100898455</name>
</gene>
<dbReference type="PANTHER" id="PTHR28360:SF1">
    <property type="entry name" value="DYNACTIN SUBUNIT 3"/>
    <property type="match status" value="1"/>
</dbReference>
<evidence type="ECO:0000256" key="1">
    <source>
        <dbReference type="SAM" id="Coils"/>
    </source>
</evidence>
<reference evidence="3" key="1">
    <citation type="submission" date="2025-08" db="UniProtKB">
        <authorList>
            <consortium name="RefSeq"/>
        </authorList>
    </citation>
    <scope>IDENTIFICATION</scope>
</reference>
<dbReference type="PANTHER" id="PTHR28360">
    <property type="entry name" value="DYNACTIN SUBUNIT 3"/>
    <property type="match status" value="1"/>
</dbReference>
<dbReference type="RefSeq" id="XP_003740290.1">
    <property type="nucleotide sequence ID" value="XM_003740242.1"/>
</dbReference>
<proteinExistence type="predicted"/>
<dbReference type="GeneID" id="100898455"/>
<sequence>MDASVLEKLEGRIASLERRVKGDLADQDQSLVERLTIIDRKINSAIQDEDNLGILKRTDALHTLLDPSLEHNIGVDSCTKLALVEANMDRIEEAKQLLEQMESSRKVLESAHIKTVPTYSGKLASLSEAQAEQVTQAEALTRQTMNMFETYNRMMSDIDRKFAVWDQRLAAAEEMLKAKEGAA</sequence>
<evidence type="ECO:0000313" key="3">
    <source>
        <dbReference type="RefSeq" id="XP_003740290.1"/>
    </source>
</evidence>
<organism evidence="2 3">
    <name type="scientific">Galendromus occidentalis</name>
    <name type="common">western predatory mite</name>
    <dbReference type="NCBI Taxonomy" id="34638"/>
    <lineage>
        <taxon>Eukaryota</taxon>
        <taxon>Metazoa</taxon>
        <taxon>Ecdysozoa</taxon>
        <taxon>Arthropoda</taxon>
        <taxon>Chelicerata</taxon>
        <taxon>Arachnida</taxon>
        <taxon>Acari</taxon>
        <taxon>Parasitiformes</taxon>
        <taxon>Mesostigmata</taxon>
        <taxon>Gamasina</taxon>
        <taxon>Phytoseioidea</taxon>
        <taxon>Phytoseiidae</taxon>
        <taxon>Typhlodrominae</taxon>
        <taxon>Galendromus</taxon>
    </lineage>
</organism>
<dbReference type="KEGG" id="goe:100898455"/>
<accession>A0AAJ6QQ75</accession>
<dbReference type="GO" id="GO:0061640">
    <property type="term" value="P:cytoskeleton-dependent cytokinesis"/>
    <property type="evidence" value="ECO:0007669"/>
    <property type="project" value="InterPro"/>
</dbReference>
<dbReference type="GO" id="GO:0005869">
    <property type="term" value="C:dynactin complex"/>
    <property type="evidence" value="ECO:0007669"/>
    <property type="project" value="InterPro"/>
</dbReference>
<dbReference type="AlphaFoldDB" id="A0AAJ6QQ75"/>
<dbReference type="Pfam" id="PF07426">
    <property type="entry name" value="Dynactin_p22"/>
    <property type="match status" value="1"/>
</dbReference>
<feature type="coiled-coil region" evidence="1">
    <location>
        <begin position="81"/>
        <end position="111"/>
    </location>
</feature>
<evidence type="ECO:0000313" key="2">
    <source>
        <dbReference type="Proteomes" id="UP000694867"/>
    </source>
</evidence>